<dbReference type="AlphaFoldDB" id="S4S3B2"/>
<dbReference type="SUPFAM" id="SSF53448">
    <property type="entry name" value="Nucleotide-diphospho-sugar transferases"/>
    <property type="match status" value="1"/>
</dbReference>
<feature type="domain" description="Glycosyltransferase 2-like" evidence="5">
    <location>
        <begin position="11"/>
        <end position="171"/>
    </location>
</feature>
<keyword evidence="4" id="KW-0472">Membrane</keyword>
<feature type="transmembrane region" description="Helical" evidence="4">
    <location>
        <begin position="313"/>
        <end position="339"/>
    </location>
</feature>
<dbReference type="Pfam" id="PF00535">
    <property type="entry name" value="Glycos_transf_2"/>
    <property type="match status" value="1"/>
</dbReference>
<dbReference type="PANTHER" id="PTHR43630">
    <property type="entry name" value="POLY-BETA-1,6-N-ACETYL-D-GLUCOSAMINE SYNTHASE"/>
    <property type="match status" value="1"/>
</dbReference>
<evidence type="ECO:0000256" key="3">
    <source>
        <dbReference type="ARBA" id="ARBA00022679"/>
    </source>
</evidence>
<dbReference type="GO" id="GO:0016757">
    <property type="term" value="F:glycosyltransferase activity"/>
    <property type="evidence" value="ECO:0007669"/>
    <property type="project" value="UniProtKB-KW"/>
</dbReference>
<evidence type="ECO:0000256" key="1">
    <source>
        <dbReference type="ARBA" id="ARBA00006739"/>
    </source>
</evidence>
<dbReference type="InterPro" id="IPR029044">
    <property type="entry name" value="Nucleotide-diphossugar_trans"/>
</dbReference>
<reference evidence="6" key="1">
    <citation type="journal article" date="2013" name="Metab. Eng.">
        <title>Deciphering and engineering of the final step halogenase for improved chlortetracycline biosynthesis in industrial Streptomyces aureofaciens.</title>
        <authorList>
            <person name="Zhu T."/>
            <person name="Cheng X."/>
            <person name="Liu Y."/>
            <person name="Deng Z."/>
            <person name="You D."/>
        </authorList>
    </citation>
    <scope>NUCLEOTIDE SEQUENCE</scope>
    <source>
        <strain evidence="6">F3</strain>
    </source>
</reference>
<accession>S4S3B2</accession>
<feature type="transmembrane region" description="Helical" evidence="4">
    <location>
        <begin position="360"/>
        <end position="380"/>
    </location>
</feature>
<organism evidence="6">
    <name type="scientific">Kitasatospora aureofaciens</name>
    <name type="common">Streptomyces aureofaciens</name>
    <dbReference type="NCBI Taxonomy" id="1894"/>
    <lineage>
        <taxon>Bacteria</taxon>
        <taxon>Bacillati</taxon>
        <taxon>Actinomycetota</taxon>
        <taxon>Actinomycetes</taxon>
        <taxon>Kitasatosporales</taxon>
        <taxon>Streptomycetaceae</taxon>
        <taxon>Kitasatospora</taxon>
    </lineage>
</organism>
<evidence type="ECO:0000256" key="2">
    <source>
        <dbReference type="ARBA" id="ARBA00022676"/>
    </source>
</evidence>
<keyword evidence="3" id="KW-0808">Transferase</keyword>
<dbReference type="Gene3D" id="3.90.550.10">
    <property type="entry name" value="Spore Coat Polysaccharide Biosynthesis Protein SpsA, Chain A"/>
    <property type="match status" value="1"/>
</dbReference>
<proteinExistence type="inferred from homology"/>
<feature type="transmembrane region" description="Helical" evidence="4">
    <location>
        <begin position="281"/>
        <end position="301"/>
    </location>
</feature>
<evidence type="ECO:0000259" key="5">
    <source>
        <dbReference type="Pfam" id="PF00535"/>
    </source>
</evidence>
<sequence length="413" mass="45585">MARPAVTESLTVLIPAHNEADFIADAVKSAFGQTVRPRTVLVLADSCTDGTAAIARRCGAEVLEVDCRSKPESLNLALAEVTTEFVALLDADGYFASDRALEMCLERMRAKGYGGVCMSVTPHSVKGVFQRSRVIEWAAAHRMSRTVESWHGWVAVLSGCAGVYRTESVRAVGGWSADSLCEDVELALKMNRAGHKAGFVPGAYVCVRDPGSWSVYWAQTHRWAAGWAQALYKHRSLFLHSWGFTRVFGAMLVDSVLMASGYLSLLYQLATRFTHFDAFRWMGLWFLMMVALTFGTAALQIGIRRTLTCYPAYLVVGTMGTVVSLWVMFREWVLGRHLISWTGRQGRRREITRMSERRRFVLALTGAGAGLVGALSGRVLAREYLFLTGAAATGSVLLSALLWHLVNRMPERA</sequence>
<evidence type="ECO:0000313" key="6">
    <source>
        <dbReference type="EMBL" id="AEI98638.1"/>
    </source>
</evidence>
<dbReference type="PANTHER" id="PTHR43630:SF1">
    <property type="entry name" value="POLY-BETA-1,6-N-ACETYL-D-GLUCOSAMINE SYNTHASE"/>
    <property type="match status" value="1"/>
</dbReference>
<feature type="transmembrane region" description="Helical" evidence="4">
    <location>
        <begin position="247"/>
        <end position="269"/>
    </location>
</feature>
<protein>
    <submittedName>
        <fullName evidence="6">Ctc8</fullName>
    </submittedName>
</protein>
<name>S4S3B2_KITAU</name>
<dbReference type="CDD" id="cd06423">
    <property type="entry name" value="CESA_like"/>
    <property type="match status" value="1"/>
</dbReference>
<dbReference type="InterPro" id="IPR001173">
    <property type="entry name" value="Glyco_trans_2-like"/>
</dbReference>
<gene>
    <name evidence="6" type="primary">ctc8</name>
</gene>
<keyword evidence="2" id="KW-0328">Glycosyltransferase</keyword>
<evidence type="ECO:0000256" key="4">
    <source>
        <dbReference type="SAM" id="Phobius"/>
    </source>
</evidence>
<keyword evidence="4" id="KW-0812">Transmembrane</keyword>
<feature type="transmembrane region" description="Helical" evidence="4">
    <location>
        <begin position="386"/>
        <end position="406"/>
    </location>
</feature>
<comment type="similarity">
    <text evidence="1">Belongs to the glycosyltransferase 2 family.</text>
</comment>
<keyword evidence="4" id="KW-1133">Transmembrane helix</keyword>
<dbReference type="EMBL" id="HM627755">
    <property type="protein sequence ID" value="AEI98638.1"/>
    <property type="molecule type" value="Genomic_DNA"/>
</dbReference>